<dbReference type="Gramene" id="mRNA:HanXRQr2_Chr03g0088791">
    <property type="protein sequence ID" value="mRNA:HanXRQr2_Chr03g0088791"/>
    <property type="gene ID" value="HanXRQr2_Chr03g0088791"/>
</dbReference>
<keyword evidence="3 8" id="KW-0349">Heme</keyword>
<keyword evidence="12" id="KW-1185">Reference proteome</keyword>
<dbReference type="AlphaFoldDB" id="A0A251V3K5"/>
<dbReference type="InParanoid" id="A0A251V3K5"/>
<comment type="similarity">
    <text evidence="2 9">Belongs to the cytochrome P450 family.</text>
</comment>
<evidence type="ECO:0000256" key="2">
    <source>
        <dbReference type="ARBA" id="ARBA00010617"/>
    </source>
</evidence>
<comment type="cofactor">
    <cofactor evidence="1 8">
        <name>heme</name>
        <dbReference type="ChEBI" id="CHEBI:30413"/>
    </cofactor>
</comment>
<evidence type="ECO:0000256" key="4">
    <source>
        <dbReference type="ARBA" id="ARBA00022723"/>
    </source>
</evidence>
<evidence type="ECO:0000313" key="12">
    <source>
        <dbReference type="Proteomes" id="UP000215914"/>
    </source>
</evidence>
<evidence type="ECO:0000256" key="9">
    <source>
        <dbReference type="RuleBase" id="RU000461"/>
    </source>
</evidence>
<keyword evidence="4 8" id="KW-0479">Metal-binding</keyword>
<evidence type="ECO:0000256" key="3">
    <source>
        <dbReference type="ARBA" id="ARBA00022617"/>
    </source>
</evidence>
<dbReference type="PRINTS" id="PR00385">
    <property type="entry name" value="P450"/>
</dbReference>
<evidence type="ECO:0000256" key="1">
    <source>
        <dbReference type="ARBA" id="ARBA00001971"/>
    </source>
</evidence>
<feature type="binding site" description="axial binding residue" evidence="8">
    <location>
        <position position="470"/>
    </location>
    <ligand>
        <name>heme</name>
        <dbReference type="ChEBI" id="CHEBI:30413"/>
    </ligand>
    <ligandPart>
        <name>Fe</name>
        <dbReference type="ChEBI" id="CHEBI:18248"/>
    </ligandPart>
</feature>
<dbReference type="GO" id="GO:0016705">
    <property type="term" value="F:oxidoreductase activity, acting on paired donors, with incorporation or reduction of molecular oxygen"/>
    <property type="evidence" value="ECO:0007669"/>
    <property type="project" value="InterPro"/>
</dbReference>
<accession>A0A251V3K5</accession>
<dbReference type="Proteomes" id="UP000215914">
    <property type="component" value="Chromosome 3"/>
</dbReference>
<dbReference type="GO" id="GO:0005506">
    <property type="term" value="F:iron ion binding"/>
    <property type="evidence" value="ECO:0007669"/>
    <property type="project" value="InterPro"/>
</dbReference>
<reference evidence="11" key="2">
    <citation type="submission" date="2017-02" db="EMBL/GenBank/DDBJ databases">
        <title>Sunflower complete genome.</title>
        <authorList>
            <person name="Langlade N."/>
            <person name="Munos S."/>
        </authorList>
    </citation>
    <scope>NUCLEOTIDE SEQUENCE [LARGE SCALE GENOMIC DNA]</scope>
    <source>
        <tissue evidence="11">Leaves</tissue>
    </source>
</reference>
<keyword evidence="5 9" id="KW-0560">Oxidoreductase</keyword>
<name>A0A251V3K5_HELAN</name>
<evidence type="ECO:0000313" key="10">
    <source>
        <dbReference type="EMBL" id="KAF5812643.1"/>
    </source>
</evidence>
<proteinExistence type="inferred from homology"/>
<dbReference type="GO" id="GO:0004497">
    <property type="term" value="F:monooxygenase activity"/>
    <property type="evidence" value="ECO:0007669"/>
    <property type="project" value="UniProtKB-KW"/>
</dbReference>
<evidence type="ECO:0000256" key="7">
    <source>
        <dbReference type="ARBA" id="ARBA00023033"/>
    </source>
</evidence>
<dbReference type="InterPro" id="IPR017972">
    <property type="entry name" value="Cyt_P450_CS"/>
</dbReference>
<protein>
    <submittedName>
        <fullName evidence="10 11">Cytochrome P450</fullName>
    </submittedName>
</protein>
<dbReference type="GO" id="GO:0020037">
    <property type="term" value="F:heme binding"/>
    <property type="evidence" value="ECO:0007669"/>
    <property type="project" value="InterPro"/>
</dbReference>
<dbReference type="SUPFAM" id="SSF48264">
    <property type="entry name" value="Cytochrome P450"/>
    <property type="match status" value="1"/>
</dbReference>
<reference evidence="10" key="3">
    <citation type="submission" date="2020-06" db="EMBL/GenBank/DDBJ databases">
        <title>Helianthus annuus Genome sequencing and assembly Release 2.</title>
        <authorList>
            <person name="Gouzy J."/>
            <person name="Langlade N."/>
            <person name="Munos S."/>
        </authorList>
    </citation>
    <scope>NUCLEOTIDE SEQUENCE</scope>
    <source>
        <tissue evidence="10">Leaves</tissue>
    </source>
</reference>
<dbReference type="Pfam" id="PF00067">
    <property type="entry name" value="p450"/>
    <property type="match status" value="1"/>
</dbReference>
<keyword evidence="7 9" id="KW-0503">Monooxygenase</keyword>
<dbReference type="PROSITE" id="PS00086">
    <property type="entry name" value="CYTOCHROME_P450"/>
    <property type="match status" value="1"/>
</dbReference>
<dbReference type="Gene3D" id="1.10.630.10">
    <property type="entry name" value="Cytochrome P450"/>
    <property type="match status" value="1"/>
</dbReference>
<dbReference type="FunFam" id="1.10.630.10:FF:000126">
    <property type="entry name" value="Predicted protein"/>
    <property type="match status" value="1"/>
</dbReference>
<sequence length="532" mass="60722">MQPSTSTIDIHFSSPKMTQINLASWWWQWEVMTTISVVILGVLWYKLTLSISSRSPRLPPGPWSLPVVGYLPFLGRDLHIHLKNMAHTYGPIFKFYLGSKLYMAIDTPELAKEVFRDHDETFANHDLNAAASVKSHRGQDMGFSEYSANWRKLRKIFVHEMLSSNSLNKNSYFRTDEVRKTIKNVYSKIGTNVNIRDVSFVTGANVIRRMVWDETSYTGEKGVDLAADLQMVATNIIKLLGQPNLSDFFPTLAWFDLQGVERSMKKELKKAERIFASIIEDRIISNSKMSHEDEGKKDFLQILLDLEDQQELNNTQVKGLLLDVMLGGTEATTSLIELALANIMKNNEVMKRVQDELVEMVGPNNIVEESHLPRLQYLDATIKETLRLHPIAPILFPRVPSKDCVVGGYAIPKGTAVFINVYSIHRNPRYWDNPMEFNPDRFLVKEGTDILDYRGNNLKFFPFGSGRRMCPGVPLAEKMQKFILASLLHSFNWSLPEGVEHDLTDSFALALRKSKPLIAVPYQRFPDASLYM</sequence>
<evidence type="ECO:0000256" key="8">
    <source>
        <dbReference type="PIRSR" id="PIRSR602401-1"/>
    </source>
</evidence>
<keyword evidence="6 8" id="KW-0408">Iron</keyword>
<dbReference type="PRINTS" id="PR00463">
    <property type="entry name" value="EP450I"/>
</dbReference>
<organism evidence="11 12">
    <name type="scientific">Helianthus annuus</name>
    <name type="common">Common sunflower</name>
    <dbReference type="NCBI Taxonomy" id="4232"/>
    <lineage>
        <taxon>Eukaryota</taxon>
        <taxon>Viridiplantae</taxon>
        <taxon>Streptophyta</taxon>
        <taxon>Embryophyta</taxon>
        <taxon>Tracheophyta</taxon>
        <taxon>Spermatophyta</taxon>
        <taxon>Magnoliopsida</taxon>
        <taxon>eudicotyledons</taxon>
        <taxon>Gunneridae</taxon>
        <taxon>Pentapetalae</taxon>
        <taxon>asterids</taxon>
        <taxon>campanulids</taxon>
        <taxon>Asterales</taxon>
        <taxon>Asteraceae</taxon>
        <taxon>Asteroideae</taxon>
        <taxon>Heliantheae alliance</taxon>
        <taxon>Heliantheae</taxon>
        <taxon>Helianthus</taxon>
    </lineage>
</organism>
<reference evidence="10 12" key="1">
    <citation type="journal article" date="2017" name="Nature">
        <title>The sunflower genome provides insights into oil metabolism, flowering and Asterid evolution.</title>
        <authorList>
            <person name="Badouin H."/>
            <person name="Gouzy J."/>
            <person name="Grassa C.J."/>
            <person name="Murat F."/>
            <person name="Staton S.E."/>
            <person name="Cottret L."/>
            <person name="Lelandais-Briere C."/>
            <person name="Owens G.L."/>
            <person name="Carrere S."/>
            <person name="Mayjonade B."/>
            <person name="Legrand L."/>
            <person name="Gill N."/>
            <person name="Kane N.C."/>
            <person name="Bowers J.E."/>
            <person name="Hubner S."/>
            <person name="Bellec A."/>
            <person name="Berard A."/>
            <person name="Berges H."/>
            <person name="Blanchet N."/>
            <person name="Boniface M.C."/>
            <person name="Brunel D."/>
            <person name="Catrice O."/>
            <person name="Chaidir N."/>
            <person name="Claudel C."/>
            <person name="Donnadieu C."/>
            <person name="Faraut T."/>
            <person name="Fievet G."/>
            <person name="Helmstetter N."/>
            <person name="King M."/>
            <person name="Knapp S.J."/>
            <person name="Lai Z."/>
            <person name="Le Paslier M.C."/>
            <person name="Lippi Y."/>
            <person name="Lorenzon L."/>
            <person name="Mandel J.R."/>
            <person name="Marage G."/>
            <person name="Marchand G."/>
            <person name="Marquand E."/>
            <person name="Bret-Mestries E."/>
            <person name="Morien E."/>
            <person name="Nambeesan S."/>
            <person name="Nguyen T."/>
            <person name="Pegot-Espagnet P."/>
            <person name="Pouilly N."/>
            <person name="Raftis F."/>
            <person name="Sallet E."/>
            <person name="Schiex T."/>
            <person name="Thomas J."/>
            <person name="Vandecasteele C."/>
            <person name="Vares D."/>
            <person name="Vear F."/>
            <person name="Vautrin S."/>
            <person name="Crespi M."/>
            <person name="Mangin B."/>
            <person name="Burke J.M."/>
            <person name="Salse J."/>
            <person name="Munos S."/>
            <person name="Vincourt P."/>
            <person name="Rieseberg L.H."/>
            <person name="Langlade N.B."/>
        </authorList>
    </citation>
    <scope>NUCLEOTIDE SEQUENCE [LARGE SCALE GENOMIC DNA]</scope>
    <source>
        <strain evidence="12">cv. SF193</strain>
        <tissue evidence="10">Leaves</tissue>
    </source>
</reference>
<dbReference type="EMBL" id="CM007892">
    <property type="protein sequence ID" value="OTG30197.1"/>
    <property type="molecule type" value="Genomic_DNA"/>
</dbReference>
<dbReference type="InterPro" id="IPR036396">
    <property type="entry name" value="Cyt_P450_sf"/>
</dbReference>
<dbReference type="PANTHER" id="PTHR47951">
    <property type="entry name" value="OS08G0547900 PROTEIN"/>
    <property type="match status" value="1"/>
</dbReference>
<evidence type="ECO:0000256" key="5">
    <source>
        <dbReference type="ARBA" id="ARBA00023002"/>
    </source>
</evidence>
<evidence type="ECO:0000256" key="6">
    <source>
        <dbReference type="ARBA" id="ARBA00023004"/>
    </source>
</evidence>
<dbReference type="PANTHER" id="PTHR47951:SF7">
    <property type="entry name" value="FLAVONOID 3',5'-HYDROXYLASE-LIKE ISOFORM X1"/>
    <property type="match status" value="1"/>
</dbReference>
<dbReference type="InterPro" id="IPR002401">
    <property type="entry name" value="Cyt_P450_E_grp-I"/>
</dbReference>
<dbReference type="STRING" id="4232.A0A251V3K5"/>
<evidence type="ECO:0000313" key="11">
    <source>
        <dbReference type="EMBL" id="OTG30197.1"/>
    </source>
</evidence>
<dbReference type="EMBL" id="MNCJ02000318">
    <property type="protein sequence ID" value="KAF5812643.1"/>
    <property type="molecule type" value="Genomic_DNA"/>
</dbReference>
<dbReference type="InterPro" id="IPR001128">
    <property type="entry name" value="Cyt_P450"/>
</dbReference>
<gene>
    <name evidence="11" type="ORF">HannXRQ_Chr03g0061821</name>
    <name evidence="10" type="ORF">HanXRQr2_Chr03g0088791</name>
</gene>